<comment type="subcellular location">
    <subcellularLocation>
        <location evidence="1 12 13">Cytoplasm</location>
    </subcellularLocation>
</comment>
<evidence type="ECO:0000256" key="1">
    <source>
        <dbReference type="ARBA" id="ARBA00004496"/>
    </source>
</evidence>
<dbReference type="PANTHER" id="PTHR32182">
    <property type="entry name" value="DNA REPLICATION AND REPAIR PROTEIN RECF"/>
    <property type="match status" value="1"/>
</dbReference>
<organism evidence="15 16">
    <name type="scientific">Candidatus Monoglobus merdigallinarum</name>
    <dbReference type="NCBI Taxonomy" id="2838698"/>
    <lineage>
        <taxon>Bacteria</taxon>
        <taxon>Bacillati</taxon>
        <taxon>Bacillota</taxon>
        <taxon>Clostridia</taxon>
        <taxon>Monoglobales</taxon>
        <taxon>Monoglobaceae</taxon>
        <taxon>Monoglobus</taxon>
    </lineage>
</organism>
<dbReference type="Gene3D" id="3.40.50.300">
    <property type="entry name" value="P-loop containing nucleotide triphosphate hydrolases"/>
    <property type="match status" value="1"/>
</dbReference>
<dbReference type="GO" id="GO:0006260">
    <property type="term" value="P:DNA replication"/>
    <property type="evidence" value="ECO:0007669"/>
    <property type="project" value="UniProtKB-UniRule"/>
</dbReference>
<keyword evidence="11 12" id="KW-0742">SOS response</keyword>
<protein>
    <recommendedName>
        <fullName evidence="3 12">DNA replication and repair protein RecF</fullName>
    </recommendedName>
</protein>
<sequence length="380" mass="42842">MQVKKLKLLNFRNYSEQEIEFGSGVNVIYGDNAQGKTNILEAVHMFSMGKSNRTSKDAELIRRGEDSARIYMEFSAYGSESFFEIEVFRGRRKSIIYNDLPVKKSSELLGRFNVVYFGPELLRLVKDGPKGRRRNLDMLISQLRPGYFSALTALKRVVESKNALLKMQSPNRIMLDVMNEKLTALSAELISYRLDFIKRIERLAGEIQHEISSGSEELRMKYKSAIGMLSTETELTNADIAEAFSEKLSAAEPRELETGESVISPHREDILYEINGADARAFASQGQQKTIALVEKLAEVSLIREEINETPVLLLDDIMSELDRKRRSFVAANIKDIQIVITCTDIDEFSENAGLGGADAVKIYVSDGHAYTEPPNMKNE</sequence>
<name>A0A9D1TLQ4_9FIRM</name>
<evidence type="ECO:0000256" key="13">
    <source>
        <dbReference type="RuleBase" id="RU000578"/>
    </source>
</evidence>
<keyword evidence="8 12" id="KW-0067">ATP-binding</keyword>
<feature type="domain" description="RecF/RecN/SMC N-terminal" evidence="14">
    <location>
        <begin position="3"/>
        <end position="345"/>
    </location>
</feature>
<dbReference type="GO" id="GO:0003697">
    <property type="term" value="F:single-stranded DNA binding"/>
    <property type="evidence" value="ECO:0007669"/>
    <property type="project" value="UniProtKB-UniRule"/>
</dbReference>
<dbReference type="GO" id="GO:0006302">
    <property type="term" value="P:double-strand break repair"/>
    <property type="evidence" value="ECO:0007669"/>
    <property type="project" value="TreeGrafter"/>
</dbReference>
<dbReference type="GO" id="GO:0009432">
    <property type="term" value="P:SOS response"/>
    <property type="evidence" value="ECO:0007669"/>
    <property type="project" value="UniProtKB-UniRule"/>
</dbReference>
<dbReference type="GO" id="GO:0005737">
    <property type="term" value="C:cytoplasm"/>
    <property type="evidence" value="ECO:0007669"/>
    <property type="project" value="UniProtKB-SubCell"/>
</dbReference>
<accession>A0A9D1TLQ4</accession>
<dbReference type="Proteomes" id="UP000824162">
    <property type="component" value="Unassembled WGS sequence"/>
</dbReference>
<evidence type="ECO:0000313" key="15">
    <source>
        <dbReference type="EMBL" id="HIV85771.1"/>
    </source>
</evidence>
<evidence type="ECO:0000256" key="9">
    <source>
        <dbReference type="ARBA" id="ARBA00023125"/>
    </source>
</evidence>
<evidence type="ECO:0000259" key="14">
    <source>
        <dbReference type="Pfam" id="PF02463"/>
    </source>
</evidence>
<evidence type="ECO:0000313" key="16">
    <source>
        <dbReference type="Proteomes" id="UP000824162"/>
    </source>
</evidence>
<dbReference type="GO" id="GO:0005524">
    <property type="term" value="F:ATP binding"/>
    <property type="evidence" value="ECO:0007669"/>
    <property type="project" value="UniProtKB-UniRule"/>
</dbReference>
<comment type="caution">
    <text evidence="15">The sequence shown here is derived from an EMBL/GenBank/DDBJ whole genome shotgun (WGS) entry which is preliminary data.</text>
</comment>
<evidence type="ECO:0000256" key="6">
    <source>
        <dbReference type="ARBA" id="ARBA00022741"/>
    </source>
</evidence>
<dbReference type="EMBL" id="DXIJ01000059">
    <property type="protein sequence ID" value="HIV85771.1"/>
    <property type="molecule type" value="Genomic_DNA"/>
</dbReference>
<keyword evidence="6 12" id="KW-0547">Nucleotide-binding</keyword>
<dbReference type="AlphaFoldDB" id="A0A9D1TLQ4"/>
<keyword evidence="7 12" id="KW-0227">DNA damage</keyword>
<dbReference type="HAMAP" id="MF_00365">
    <property type="entry name" value="RecF"/>
    <property type="match status" value="1"/>
</dbReference>
<evidence type="ECO:0000256" key="11">
    <source>
        <dbReference type="ARBA" id="ARBA00023236"/>
    </source>
</evidence>
<comment type="function">
    <text evidence="12 13">The RecF protein is involved in DNA metabolism; it is required for DNA replication and normal SOS inducibility. RecF binds preferentially to single-stranded, linear DNA. It also seems to bind ATP.</text>
</comment>
<proteinExistence type="inferred from homology"/>
<evidence type="ECO:0000256" key="2">
    <source>
        <dbReference type="ARBA" id="ARBA00008016"/>
    </source>
</evidence>
<gene>
    <name evidence="12 15" type="primary">recF</name>
    <name evidence="15" type="ORF">H9900_03050</name>
</gene>
<feature type="binding site" evidence="12">
    <location>
        <begin position="30"/>
        <end position="37"/>
    </location>
    <ligand>
        <name>ATP</name>
        <dbReference type="ChEBI" id="CHEBI:30616"/>
    </ligand>
</feature>
<evidence type="ECO:0000256" key="8">
    <source>
        <dbReference type="ARBA" id="ARBA00022840"/>
    </source>
</evidence>
<evidence type="ECO:0000256" key="12">
    <source>
        <dbReference type="HAMAP-Rule" id="MF_00365"/>
    </source>
</evidence>
<dbReference type="InterPro" id="IPR003395">
    <property type="entry name" value="RecF/RecN/SMC_N"/>
</dbReference>
<dbReference type="InterPro" id="IPR042174">
    <property type="entry name" value="RecF_2"/>
</dbReference>
<dbReference type="GO" id="GO:0000731">
    <property type="term" value="P:DNA synthesis involved in DNA repair"/>
    <property type="evidence" value="ECO:0007669"/>
    <property type="project" value="TreeGrafter"/>
</dbReference>
<evidence type="ECO:0000256" key="5">
    <source>
        <dbReference type="ARBA" id="ARBA00022705"/>
    </source>
</evidence>
<evidence type="ECO:0000256" key="3">
    <source>
        <dbReference type="ARBA" id="ARBA00020170"/>
    </source>
</evidence>
<keyword evidence="10 12" id="KW-0234">DNA repair</keyword>
<dbReference type="InterPro" id="IPR027417">
    <property type="entry name" value="P-loop_NTPase"/>
</dbReference>
<evidence type="ECO:0000256" key="7">
    <source>
        <dbReference type="ARBA" id="ARBA00022763"/>
    </source>
</evidence>
<dbReference type="NCBIfam" id="TIGR00611">
    <property type="entry name" value="recf"/>
    <property type="match status" value="1"/>
</dbReference>
<evidence type="ECO:0000256" key="10">
    <source>
        <dbReference type="ARBA" id="ARBA00023204"/>
    </source>
</evidence>
<evidence type="ECO:0000256" key="4">
    <source>
        <dbReference type="ARBA" id="ARBA00022490"/>
    </source>
</evidence>
<reference evidence="15" key="1">
    <citation type="journal article" date="2021" name="PeerJ">
        <title>Extensive microbial diversity within the chicken gut microbiome revealed by metagenomics and culture.</title>
        <authorList>
            <person name="Gilroy R."/>
            <person name="Ravi A."/>
            <person name="Getino M."/>
            <person name="Pursley I."/>
            <person name="Horton D.L."/>
            <person name="Alikhan N.F."/>
            <person name="Baker D."/>
            <person name="Gharbi K."/>
            <person name="Hall N."/>
            <person name="Watson M."/>
            <person name="Adriaenssens E.M."/>
            <person name="Foster-Nyarko E."/>
            <person name="Jarju S."/>
            <person name="Secka A."/>
            <person name="Antonio M."/>
            <person name="Oren A."/>
            <person name="Chaudhuri R.R."/>
            <person name="La Ragione R."/>
            <person name="Hildebrand F."/>
            <person name="Pallen M.J."/>
        </authorList>
    </citation>
    <scope>NUCLEOTIDE SEQUENCE</scope>
    <source>
        <strain evidence="15">5790</strain>
    </source>
</reference>
<dbReference type="PANTHER" id="PTHR32182:SF0">
    <property type="entry name" value="DNA REPLICATION AND REPAIR PROTEIN RECF"/>
    <property type="match status" value="1"/>
</dbReference>
<keyword evidence="4 12" id="KW-0963">Cytoplasm</keyword>
<keyword evidence="5 12" id="KW-0235">DNA replication</keyword>
<dbReference type="InterPro" id="IPR018078">
    <property type="entry name" value="DNA-binding_RecF_CS"/>
</dbReference>
<dbReference type="SUPFAM" id="SSF52540">
    <property type="entry name" value="P-loop containing nucleoside triphosphate hydrolases"/>
    <property type="match status" value="1"/>
</dbReference>
<reference evidence="15" key="2">
    <citation type="submission" date="2021-04" db="EMBL/GenBank/DDBJ databases">
        <authorList>
            <person name="Gilroy R."/>
        </authorList>
    </citation>
    <scope>NUCLEOTIDE SEQUENCE</scope>
    <source>
        <strain evidence="15">5790</strain>
    </source>
</reference>
<dbReference type="Gene3D" id="1.20.1050.90">
    <property type="entry name" value="RecF/RecN/SMC, N-terminal domain"/>
    <property type="match status" value="1"/>
</dbReference>
<keyword evidence="9 12" id="KW-0238">DNA-binding</keyword>
<comment type="similarity">
    <text evidence="2 12 13">Belongs to the RecF family.</text>
</comment>
<dbReference type="Pfam" id="PF02463">
    <property type="entry name" value="SMC_N"/>
    <property type="match status" value="1"/>
</dbReference>
<dbReference type="PROSITE" id="PS00618">
    <property type="entry name" value="RECF_2"/>
    <property type="match status" value="1"/>
</dbReference>
<dbReference type="InterPro" id="IPR001238">
    <property type="entry name" value="DNA-binding_RecF"/>
</dbReference>